<dbReference type="Proteomes" id="UP001220964">
    <property type="component" value="Unassembled WGS sequence"/>
</dbReference>
<feature type="transmembrane region" description="Helical" evidence="1">
    <location>
        <begin position="39"/>
        <end position="59"/>
    </location>
</feature>
<dbReference type="RefSeq" id="WP_275567544.1">
    <property type="nucleotide sequence ID" value="NZ_JARGYC010000027.1"/>
</dbReference>
<reference evidence="2" key="1">
    <citation type="submission" date="2023-03" db="EMBL/GenBank/DDBJ databases">
        <title>Multiphase analysis and comparison of six strains from genera Psychromarinibacter, Lutimaribacter, and Maritimibacter, including a novel species: Psychromarinibacter sediminicola sp. nov.</title>
        <authorList>
            <person name="Wang Y.-H."/>
            <person name="Ye M.-Q."/>
            <person name="Du Z.-J."/>
        </authorList>
    </citation>
    <scope>NUCLEOTIDE SEQUENCE</scope>
    <source>
        <strain evidence="2">C21-152</strain>
    </source>
</reference>
<keyword evidence="1" id="KW-1133">Transmembrane helix</keyword>
<gene>
    <name evidence="2" type="ORF">P1J78_11730</name>
</gene>
<evidence type="ECO:0000313" key="3">
    <source>
        <dbReference type="Proteomes" id="UP001220964"/>
    </source>
</evidence>
<dbReference type="EMBL" id="JARGYC010000027">
    <property type="protein sequence ID" value="MDF0601404.1"/>
    <property type="molecule type" value="Genomic_DNA"/>
</dbReference>
<evidence type="ECO:0000256" key="1">
    <source>
        <dbReference type="SAM" id="Phobius"/>
    </source>
</evidence>
<accession>A0AAE3T9X3</accession>
<proteinExistence type="predicted"/>
<protein>
    <submittedName>
        <fullName evidence="2">Uncharacterized protein</fullName>
    </submittedName>
</protein>
<comment type="caution">
    <text evidence="2">The sequence shown here is derived from an EMBL/GenBank/DDBJ whole genome shotgun (WGS) entry which is preliminary data.</text>
</comment>
<evidence type="ECO:0000313" key="2">
    <source>
        <dbReference type="EMBL" id="MDF0601404.1"/>
    </source>
</evidence>
<name>A0AAE3T9X3_9RHOB</name>
<keyword evidence="3" id="KW-1185">Reference proteome</keyword>
<organism evidence="2 3">
    <name type="scientific">Psychromarinibacter sediminicola</name>
    <dbReference type="NCBI Taxonomy" id="3033385"/>
    <lineage>
        <taxon>Bacteria</taxon>
        <taxon>Pseudomonadati</taxon>
        <taxon>Pseudomonadota</taxon>
        <taxon>Alphaproteobacteria</taxon>
        <taxon>Rhodobacterales</taxon>
        <taxon>Paracoccaceae</taxon>
        <taxon>Psychromarinibacter</taxon>
    </lineage>
</organism>
<sequence>MKRMTTWTVVLLIGVAVIAVYPWIPRGATPAETGFFPDWLIPLGYFIAGAGAAGLYLAWTWKRGVKHD</sequence>
<feature type="transmembrane region" description="Helical" evidence="1">
    <location>
        <begin position="7"/>
        <end position="24"/>
    </location>
</feature>
<keyword evidence="1" id="KW-0472">Membrane</keyword>
<dbReference type="AlphaFoldDB" id="A0AAE3T9X3"/>
<keyword evidence="1" id="KW-0812">Transmembrane</keyword>